<feature type="domain" description="C2" evidence="3">
    <location>
        <begin position="13"/>
        <end position="132"/>
    </location>
</feature>
<gene>
    <name evidence="4" type="ORF">BGZ80_005735</name>
</gene>
<evidence type="ECO:0000256" key="1">
    <source>
        <dbReference type="ARBA" id="ARBA00022723"/>
    </source>
</evidence>
<dbReference type="PROSITE" id="PS50004">
    <property type="entry name" value="C2"/>
    <property type="match status" value="1"/>
</dbReference>
<evidence type="ECO:0000313" key="5">
    <source>
        <dbReference type="Proteomes" id="UP000703661"/>
    </source>
</evidence>
<dbReference type="PANTHER" id="PTHR45911">
    <property type="entry name" value="C2 DOMAIN-CONTAINING PROTEIN"/>
    <property type="match status" value="1"/>
</dbReference>
<name>A0A9P6N0K1_9FUNG</name>
<evidence type="ECO:0000256" key="2">
    <source>
        <dbReference type="ARBA" id="ARBA00022837"/>
    </source>
</evidence>
<evidence type="ECO:0000313" key="4">
    <source>
        <dbReference type="EMBL" id="KAG0019494.1"/>
    </source>
</evidence>
<dbReference type="GO" id="GO:0046872">
    <property type="term" value="F:metal ion binding"/>
    <property type="evidence" value="ECO:0007669"/>
    <property type="project" value="UniProtKB-KW"/>
</dbReference>
<dbReference type="CDD" id="cd00030">
    <property type="entry name" value="C2"/>
    <property type="match status" value="1"/>
</dbReference>
<dbReference type="PRINTS" id="PR00360">
    <property type="entry name" value="C2DOMAIN"/>
</dbReference>
<dbReference type="EMBL" id="JAAAID010000282">
    <property type="protein sequence ID" value="KAG0019494.1"/>
    <property type="molecule type" value="Genomic_DNA"/>
</dbReference>
<dbReference type="Gene3D" id="2.60.40.150">
    <property type="entry name" value="C2 domain"/>
    <property type="match status" value="1"/>
</dbReference>
<dbReference type="InterPro" id="IPR035892">
    <property type="entry name" value="C2_domain_sf"/>
</dbReference>
<dbReference type="AlphaFoldDB" id="A0A9P6N0K1"/>
<reference evidence="4" key="1">
    <citation type="journal article" date="2020" name="Fungal Divers.">
        <title>Resolving the Mortierellaceae phylogeny through synthesis of multi-gene phylogenetics and phylogenomics.</title>
        <authorList>
            <person name="Vandepol N."/>
            <person name="Liber J."/>
            <person name="Desiro A."/>
            <person name="Na H."/>
            <person name="Kennedy M."/>
            <person name="Barry K."/>
            <person name="Grigoriev I.V."/>
            <person name="Miller A.N."/>
            <person name="O'Donnell K."/>
            <person name="Stajich J.E."/>
            <person name="Bonito G."/>
        </authorList>
    </citation>
    <scope>NUCLEOTIDE SEQUENCE</scope>
    <source>
        <strain evidence="4">NRRL 2769</strain>
    </source>
</reference>
<dbReference type="SUPFAM" id="SSF49562">
    <property type="entry name" value="C2 domain (Calcium/lipid-binding domain, CaLB)"/>
    <property type="match status" value="1"/>
</dbReference>
<organism evidence="4 5">
    <name type="scientific">Entomortierella chlamydospora</name>
    <dbReference type="NCBI Taxonomy" id="101097"/>
    <lineage>
        <taxon>Eukaryota</taxon>
        <taxon>Fungi</taxon>
        <taxon>Fungi incertae sedis</taxon>
        <taxon>Mucoromycota</taxon>
        <taxon>Mortierellomycotina</taxon>
        <taxon>Mortierellomycetes</taxon>
        <taxon>Mortierellales</taxon>
        <taxon>Mortierellaceae</taxon>
        <taxon>Entomortierella</taxon>
    </lineage>
</organism>
<dbReference type="SMART" id="SM00239">
    <property type="entry name" value="C2"/>
    <property type="match status" value="1"/>
</dbReference>
<protein>
    <recommendedName>
        <fullName evidence="3">C2 domain-containing protein</fullName>
    </recommendedName>
</protein>
<sequence length="141" mass="15811">MAITSASSIITLPLPALETQLSTDEDESVVARIRILISQARNLASRDRNGFSDPYVKLSIGGHKFTTNVVRKSLNPIWDAPFDIELDAQSLPDQVTLMFWDKDRWGRDDYLGTVYIPFNAPSLWSDATPKHFDDPQNEASS</sequence>
<accession>A0A9P6N0K1</accession>
<keyword evidence="2" id="KW-0106">Calcium</keyword>
<evidence type="ECO:0000259" key="3">
    <source>
        <dbReference type="PROSITE" id="PS50004"/>
    </source>
</evidence>
<comment type="caution">
    <text evidence="4">The sequence shown here is derived from an EMBL/GenBank/DDBJ whole genome shotgun (WGS) entry which is preliminary data.</text>
</comment>
<dbReference type="InterPro" id="IPR000008">
    <property type="entry name" value="C2_dom"/>
</dbReference>
<proteinExistence type="predicted"/>
<keyword evidence="1" id="KW-0479">Metal-binding</keyword>
<keyword evidence="5" id="KW-1185">Reference proteome</keyword>
<dbReference type="Proteomes" id="UP000703661">
    <property type="component" value="Unassembled WGS sequence"/>
</dbReference>
<dbReference type="Pfam" id="PF00168">
    <property type="entry name" value="C2"/>
    <property type="match status" value="1"/>
</dbReference>